<evidence type="ECO:0000313" key="1">
    <source>
        <dbReference type="EMBL" id="JAD42133.1"/>
    </source>
</evidence>
<proteinExistence type="predicted"/>
<dbReference type="AlphaFoldDB" id="A0A0A8ZWQ1"/>
<organism evidence="1">
    <name type="scientific">Arundo donax</name>
    <name type="common">Giant reed</name>
    <name type="synonym">Donax arundinaceus</name>
    <dbReference type="NCBI Taxonomy" id="35708"/>
    <lineage>
        <taxon>Eukaryota</taxon>
        <taxon>Viridiplantae</taxon>
        <taxon>Streptophyta</taxon>
        <taxon>Embryophyta</taxon>
        <taxon>Tracheophyta</taxon>
        <taxon>Spermatophyta</taxon>
        <taxon>Magnoliopsida</taxon>
        <taxon>Liliopsida</taxon>
        <taxon>Poales</taxon>
        <taxon>Poaceae</taxon>
        <taxon>PACMAD clade</taxon>
        <taxon>Arundinoideae</taxon>
        <taxon>Arundineae</taxon>
        <taxon>Arundo</taxon>
    </lineage>
</organism>
<reference evidence="1" key="2">
    <citation type="journal article" date="2015" name="Data Brief">
        <title>Shoot transcriptome of the giant reed, Arundo donax.</title>
        <authorList>
            <person name="Barrero R.A."/>
            <person name="Guerrero F.D."/>
            <person name="Moolhuijzen P."/>
            <person name="Goolsby J.A."/>
            <person name="Tidwell J."/>
            <person name="Bellgard S.E."/>
            <person name="Bellgard M.I."/>
        </authorList>
    </citation>
    <scope>NUCLEOTIDE SEQUENCE</scope>
    <source>
        <tissue evidence="1">Shoot tissue taken approximately 20 cm above the soil surface</tissue>
    </source>
</reference>
<dbReference type="EMBL" id="GBRH01255762">
    <property type="protein sequence ID" value="JAD42133.1"/>
    <property type="molecule type" value="Transcribed_RNA"/>
</dbReference>
<protein>
    <submittedName>
        <fullName evidence="1">Uncharacterized protein</fullName>
    </submittedName>
</protein>
<sequence length="44" mass="4849">MATVLECTTTRLQLQFTTASPSPLITSLVNCNLQEVSLQSQHRS</sequence>
<reference evidence="1" key="1">
    <citation type="submission" date="2014-09" db="EMBL/GenBank/DDBJ databases">
        <authorList>
            <person name="Magalhaes I.L.F."/>
            <person name="Oliveira U."/>
            <person name="Santos F.R."/>
            <person name="Vidigal T.H.D.A."/>
            <person name="Brescovit A.D."/>
            <person name="Santos A.J."/>
        </authorList>
    </citation>
    <scope>NUCLEOTIDE SEQUENCE</scope>
    <source>
        <tissue evidence="1">Shoot tissue taken approximately 20 cm above the soil surface</tissue>
    </source>
</reference>
<name>A0A0A8ZWQ1_ARUDO</name>
<accession>A0A0A8ZWQ1</accession>